<dbReference type="Proteomes" id="UP000317318">
    <property type="component" value="Chromosome"/>
</dbReference>
<dbReference type="AlphaFoldDB" id="A0A517QZU9"/>
<keyword evidence="7" id="KW-0653">Protein transport</keyword>
<evidence type="ECO:0000256" key="7">
    <source>
        <dbReference type="RuleBase" id="RU003879"/>
    </source>
</evidence>
<evidence type="ECO:0000313" key="9">
    <source>
        <dbReference type="Proteomes" id="UP000317318"/>
    </source>
</evidence>
<keyword evidence="5" id="KW-1133">Transmembrane helix</keyword>
<reference evidence="8 9" key="1">
    <citation type="submission" date="2019-02" db="EMBL/GenBank/DDBJ databases">
        <title>Deep-cultivation of Planctomycetes and their phenomic and genomic characterization uncovers novel biology.</title>
        <authorList>
            <person name="Wiegand S."/>
            <person name="Jogler M."/>
            <person name="Boedeker C."/>
            <person name="Pinto D."/>
            <person name="Vollmers J."/>
            <person name="Rivas-Marin E."/>
            <person name="Kohn T."/>
            <person name="Peeters S.H."/>
            <person name="Heuer A."/>
            <person name="Rast P."/>
            <person name="Oberbeckmann S."/>
            <person name="Bunk B."/>
            <person name="Jeske O."/>
            <person name="Meyerdierks A."/>
            <person name="Storesund J.E."/>
            <person name="Kallscheuer N."/>
            <person name="Luecker S."/>
            <person name="Lage O.M."/>
            <person name="Pohl T."/>
            <person name="Merkel B.J."/>
            <person name="Hornburger P."/>
            <person name="Mueller R.-W."/>
            <person name="Bruemmer F."/>
            <person name="Labrenz M."/>
            <person name="Spormann A.M."/>
            <person name="Op den Camp H."/>
            <person name="Overmann J."/>
            <person name="Amann R."/>
            <person name="Jetten M.S.M."/>
            <person name="Mascher T."/>
            <person name="Medema M.H."/>
            <person name="Devos D.P."/>
            <person name="Kaster A.-K."/>
            <person name="Ovreas L."/>
            <person name="Rohde M."/>
            <person name="Galperin M.Y."/>
            <person name="Jogler C."/>
        </authorList>
    </citation>
    <scope>NUCLEOTIDE SEQUENCE [LARGE SCALE GENOMIC DNA]</scope>
    <source>
        <strain evidence="8 9">Pan189</strain>
    </source>
</reference>
<keyword evidence="6" id="KW-0472">Membrane</keyword>
<evidence type="ECO:0000313" key="8">
    <source>
        <dbReference type="EMBL" id="QDT37175.1"/>
    </source>
</evidence>
<accession>A0A517QZU9</accession>
<dbReference type="EMBL" id="CP036268">
    <property type="protein sequence ID" value="QDT37175.1"/>
    <property type="molecule type" value="Genomic_DNA"/>
</dbReference>
<dbReference type="OrthoDB" id="281590at2"/>
<sequence length="171" mass="18045">MISGRSPPPYLSPLTNNRLPLSMRIPRHEIDRSAAADQAMTPMIDVVFLLLIFFVCASVGQTPELLLATELAGGKIASSVSPEDQPPPLGELWIRLSRAGEATAATVNGVTHPDLDALEAVLDGLVEAEAASEMPAILDVGPEVPTGEVIRVYDACVSGGFQSIHFATDAE</sequence>
<evidence type="ECO:0000256" key="3">
    <source>
        <dbReference type="ARBA" id="ARBA00022475"/>
    </source>
</evidence>
<evidence type="ECO:0000256" key="4">
    <source>
        <dbReference type="ARBA" id="ARBA00022692"/>
    </source>
</evidence>
<dbReference type="Pfam" id="PF02472">
    <property type="entry name" value="ExbD"/>
    <property type="match status" value="1"/>
</dbReference>
<evidence type="ECO:0000256" key="2">
    <source>
        <dbReference type="ARBA" id="ARBA00005811"/>
    </source>
</evidence>
<proteinExistence type="inferred from homology"/>
<gene>
    <name evidence="8" type="ORF">Pan189_15470</name>
</gene>
<dbReference type="GO" id="GO:0022857">
    <property type="term" value="F:transmembrane transporter activity"/>
    <property type="evidence" value="ECO:0007669"/>
    <property type="project" value="InterPro"/>
</dbReference>
<organism evidence="8 9">
    <name type="scientific">Stratiformator vulcanicus</name>
    <dbReference type="NCBI Taxonomy" id="2527980"/>
    <lineage>
        <taxon>Bacteria</taxon>
        <taxon>Pseudomonadati</taxon>
        <taxon>Planctomycetota</taxon>
        <taxon>Planctomycetia</taxon>
        <taxon>Planctomycetales</taxon>
        <taxon>Planctomycetaceae</taxon>
        <taxon>Stratiformator</taxon>
    </lineage>
</organism>
<dbReference type="InterPro" id="IPR003400">
    <property type="entry name" value="ExbD"/>
</dbReference>
<name>A0A517QZU9_9PLAN</name>
<evidence type="ECO:0000256" key="5">
    <source>
        <dbReference type="ARBA" id="ARBA00022989"/>
    </source>
</evidence>
<evidence type="ECO:0000256" key="1">
    <source>
        <dbReference type="ARBA" id="ARBA00004162"/>
    </source>
</evidence>
<dbReference type="KEGG" id="svp:Pan189_15470"/>
<evidence type="ECO:0000256" key="6">
    <source>
        <dbReference type="ARBA" id="ARBA00023136"/>
    </source>
</evidence>
<keyword evidence="9" id="KW-1185">Reference proteome</keyword>
<protein>
    <submittedName>
        <fullName evidence="8">Biopolymer transport protein ExbD/TolR</fullName>
    </submittedName>
</protein>
<dbReference type="GO" id="GO:0005886">
    <property type="term" value="C:plasma membrane"/>
    <property type="evidence" value="ECO:0007669"/>
    <property type="project" value="UniProtKB-SubCell"/>
</dbReference>
<keyword evidence="3" id="KW-1003">Cell membrane</keyword>
<dbReference type="GO" id="GO:0015031">
    <property type="term" value="P:protein transport"/>
    <property type="evidence" value="ECO:0007669"/>
    <property type="project" value="UniProtKB-KW"/>
</dbReference>
<comment type="similarity">
    <text evidence="2 7">Belongs to the ExbD/TolR family.</text>
</comment>
<keyword evidence="7" id="KW-0813">Transport</keyword>
<dbReference type="PANTHER" id="PTHR30558">
    <property type="entry name" value="EXBD MEMBRANE COMPONENT OF PMF-DRIVEN MACROMOLECULE IMPORT SYSTEM"/>
    <property type="match status" value="1"/>
</dbReference>
<keyword evidence="4 7" id="KW-0812">Transmembrane</keyword>
<comment type="subcellular location">
    <subcellularLocation>
        <location evidence="1">Cell membrane</location>
        <topology evidence="1">Single-pass membrane protein</topology>
    </subcellularLocation>
    <subcellularLocation>
        <location evidence="7">Cell membrane</location>
        <topology evidence="7">Single-pass type II membrane protein</topology>
    </subcellularLocation>
</comment>